<dbReference type="AlphaFoldDB" id="A0A1Y0I4M3"/>
<evidence type="ECO:0000313" key="3">
    <source>
        <dbReference type="EMBL" id="ARU55422.1"/>
    </source>
</evidence>
<protein>
    <submittedName>
        <fullName evidence="3">Tryptophan halogenase</fullName>
    </submittedName>
</protein>
<reference evidence="3 4" key="1">
    <citation type="submission" date="2017-05" db="EMBL/GenBank/DDBJ databases">
        <title>Genomic insights into alkan degradation activity of Oleiphilus messinensis.</title>
        <authorList>
            <person name="Kozyavkin S.A."/>
            <person name="Slesarev A.I."/>
            <person name="Golyshin P.N."/>
            <person name="Korzhenkov A."/>
            <person name="Golyshina O.N."/>
            <person name="Toshchakov S.V."/>
        </authorList>
    </citation>
    <scope>NUCLEOTIDE SEQUENCE [LARGE SCALE GENOMIC DNA]</scope>
    <source>
        <strain evidence="3 4">ME102</strain>
    </source>
</reference>
<accession>A0A1Y0I4M3</accession>
<organism evidence="3 4">
    <name type="scientific">Oleiphilus messinensis</name>
    <dbReference type="NCBI Taxonomy" id="141451"/>
    <lineage>
        <taxon>Bacteria</taxon>
        <taxon>Pseudomonadati</taxon>
        <taxon>Pseudomonadota</taxon>
        <taxon>Gammaproteobacteria</taxon>
        <taxon>Oceanospirillales</taxon>
        <taxon>Oleiphilaceae</taxon>
        <taxon>Oleiphilus</taxon>
    </lineage>
</organism>
<evidence type="ECO:0000256" key="1">
    <source>
        <dbReference type="ARBA" id="ARBA00023002"/>
    </source>
</evidence>
<sequence>MDNSECDIVVIGGGPAGSTIARQLARYGYRVCLLEKSRFPRNKVGESLPPGILPVLDSIGLRSRIENAGFLRPSRARVVWSTGTDELRNQAGEPGFQVCRAKYDAILLDEAVQCGVQVMQPVQIESITKLEENHWMVTFSVEGTHHRDSKRSELRARFLVDASGKKGVLKSLVSGRMRRLSTPTLALYGYWSPGREHSIESRIEAGNNAWFWGAVLPDGRINKAVFVSANSLQIQRDERKHEAITRLYLEKLAESRLLHRFGSKCLGPVVACNASSYIAEQSVGDDFIRVGEAGLAIDPLSSQGVQTAMNSAIQGAIVVHTLLQKPEARDQAKQFFEARQTETAQRNMQWSKAMYADQNVVEDSEFWRQRAHYPVSILPDTGHKEDPRFAEPNNTPLSFDVAVKLSDWLVIEPTPVISQNVITERAAAAHPALPRPVAFLEQVELVPLLATVVAGEHLGMIVRRWTNWMPLQKSLDIVLWLWRHHILVPV</sequence>
<dbReference type="GO" id="GO:0071949">
    <property type="term" value="F:FAD binding"/>
    <property type="evidence" value="ECO:0007669"/>
    <property type="project" value="InterPro"/>
</dbReference>
<dbReference type="InterPro" id="IPR036188">
    <property type="entry name" value="FAD/NAD-bd_sf"/>
</dbReference>
<evidence type="ECO:0000313" key="4">
    <source>
        <dbReference type="Proteomes" id="UP000196027"/>
    </source>
</evidence>
<dbReference type="SUPFAM" id="SSF51905">
    <property type="entry name" value="FAD/NAD(P)-binding domain"/>
    <property type="match status" value="1"/>
</dbReference>
<evidence type="ECO:0000259" key="2">
    <source>
        <dbReference type="Pfam" id="PF01494"/>
    </source>
</evidence>
<dbReference type="Proteomes" id="UP000196027">
    <property type="component" value="Chromosome"/>
</dbReference>
<gene>
    <name evidence="3" type="ORF">OLMES_1344</name>
</gene>
<dbReference type="InterPro" id="IPR050816">
    <property type="entry name" value="Flavin-dep_Halogenase_NPB"/>
</dbReference>
<dbReference type="EMBL" id="CP021425">
    <property type="protein sequence ID" value="ARU55422.1"/>
    <property type="molecule type" value="Genomic_DNA"/>
</dbReference>
<dbReference type="GO" id="GO:0016491">
    <property type="term" value="F:oxidoreductase activity"/>
    <property type="evidence" value="ECO:0007669"/>
    <property type="project" value="UniProtKB-KW"/>
</dbReference>
<keyword evidence="1" id="KW-0560">Oxidoreductase</keyword>
<keyword evidence="4" id="KW-1185">Reference proteome</keyword>
<dbReference type="KEGG" id="ome:OLMES_1344"/>
<dbReference type="Pfam" id="PF01494">
    <property type="entry name" value="FAD_binding_3"/>
    <property type="match status" value="1"/>
</dbReference>
<dbReference type="PANTHER" id="PTHR43747:SF5">
    <property type="entry name" value="FAD-BINDING DOMAIN-CONTAINING PROTEIN"/>
    <property type="match status" value="1"/>
</dbReference>
<name>A0A1Y0I4M3_9GAMM</name>
<dbReference type="Gene3D" id="3.50.50.60">
    <property type="entry name" value="FAD/NAD(P)-binding domain"/>
    <property type="match status" value="1"/>
</dbReference>
<dbReference type="OrthoDB" id="6310849at2"/>
<dbReference type="Gene3D" id="3.30.9.100">
    <property type="match status" value="1"/>
</dbReference>
<dbReference type="InterPro" id="IPR002938">
    <property type="entry name" value="FAD-bd"/>
</dbReference>
<proteinExistence type="predicted"/>
<dbReference type="PRINTS" id="PR00420">
    <property type="entry name" value="RNGMNOXGNASE"/>
</dbReference>
<dbReference type="RefSeq" id="WP_087460535.1">
    <property type="nucleotide sequence ID" value="NZ_CP021425.1"/>
</dbReference>
<dbReference type="PANTHER" id="PTHR43747">
    <property type="entry name" value="FAD-BINDING PROTEIN"/>
    <property type="match status" value="1"/>
</dbReference>
<feature type="domain" description="FAD-binding" evidence="2">
    <location>
        <begin position="5"/>
        <end position="313"/>
    </location>
</feature>